<organism evidence="1 2">
    <name type="scientific">Tanacetum coccineum</name>
    <dbReference type="NCBI Taxonomy" id="301880"/>
    <lineage>
        <taxon>Eukaryota</taxon>
        <taxon>Viridiplantae</taxon>
        <taxon>Streptophyta</taxon>
        <taxon>Embryophyta</taxon>
        <taxon>Tracheophyta</taxon>
        <taxon>Spermatophyta</taxon>
        <taxon>Magnoliopsida</taxon>
        <taxon>eudicotyledons</taxon>
        <taxon>Gunneridae</taxon>
        <taxon>Pentapetalae</taxon>
        <taxon>asterids</taxon>
        <taxon>campanulids</taxon>
        <taxon>Asterales</taxon>
        <taxon>Asteraceae</taxon>
        <taxon>Asteroideae</taxon>
        <taxon>Anthemideae</taxon>
        <taxon>Anthemidinae</taxon>
        <taxon>Tanacetum</taxon>
    </lineage>
</organism>
<accession>A0ABQ5CUR3</accession>
<dbReference type="Proteomes" id="UP001151760">
    <property type="component" value="Unassembled WGS sequence"/>
</dbReference>
<reference evidence="1" key="2">
    <citation type="submission" date="2022-01" db="EMBL/GenBank/DDBJ databases">
        <authorList>
            <person name="Yamashiro T."/>
            <person name="Shiraishi A."/>
            <person name="Satake H."/>
            <person name="Nakayama K."/>
        </authorList>
    </citation>
    <scope>NUCLEOTIDE SEQUENCE</scope>
</reference>
<comment type="caution">
    <text evidence="1">The sequence shown here is derived from an EMBL/GenBank/DDBJ whole genome shotgun (WGS) entry which is preliminary data.</text>
</comment>
<dbReference type="EMBL" id="BQNB010014468">
    <property type="protein sequence ID" value="GJT28539.1"/>
    <property type="molecule type" value="Genomic_DNA"/>
</dbReference>
<reference evidence="1" key="1">
    <citation type="journal article" date="2022" name="Int. J. Mol. Sci.">
        <title>Draft Genome of Tanacetum Coccineum: Genomic Comparison of Closely Related Tanacetum-Family Plants.</title>
        <authorList>
            <person name="Yamashiro T."/>
            <person name="Shiraishi A."/>
            <person name="Nakayama K."/>
            <person name="Satake H."/>
        </authorList>
    </citation>
    <scope>NUCLEOTIDE SEQUENCE</scope>
</reference>
<keyword evidence="2" id="KW-1185">Reference proteome</keyword>
<name>A0ABQ5CUR3_9ASTR</name>
<evidence type="ECO:0000313" key="1">
    <source>
        <dbReference type="EMBL" id="GJT28539.1"/>
    </source>
</evidence>
<gene>
    <name evidence="1" type="ORF">Tco_0908814</name>
</gene>
<protein>
    <submittedName>
        <fullName evidence="1">Uncharacterized protein</fullName>
    </submittedName>
</protein>
<evidence type="ECO:0000313" key="2">
    <source>
        <dbReference type="Proteomes" id="UP001151760"/>
    </source>
</evidence>
<sequence length="72" mass="8161">MQSGKRSTKELMLGSDAKSDGVRVGDRVMLKVMPLEGNSLLTIKLQFVEEPLKIMIGRFKRLKRSRIHCTSN</sequence>
<proteinExistence type="predicted"/>